<dbReference type="KEGG" id="ipc:IPA_05405"/>
<keyword evidence="4 5" id="KW-0143">Chaperone</keyword>
<evidence type="ECO:0000256" key="2">
    <source>
        <dbReference type="ARBA" id="ARBA00022741"/>
    </source>
</evidence>
<dbReference type="GO" id="GO:0005524">
    <property type="term" value="F:ATP binding"/>
    <property type="evidence" value="ECO:0007669"/>
    <property type="project" value="UniProtKB-KW"/>
</dbReference>
<dbReference type="SUPFAM" id="SSF48592">
    <property type="entry name" value="GroEL equatorial domain-like"/>
    <property type="match status" value="1"/>
</dbReference>
<dbReference type="EMBL" id="CP006868">
    <property type="protein sequence ID" value="UXD21558.1"/>
    <property type="molecule type" value="Genomic_DNA"/>
</dbReference>
<dbReference type="NCBIfam" id="TIGR02339">
    <property type="entry name" value="thermosome_arch"/>
    <property type="match status" value="1"/>
</dbReference>
<dbReference type="Proteomes" id="UP001063698">
    <property type="component" value="Chromosome"/>
</dbReference>
<sequence>MECSKRTTTKTYIEALSTASWWVSTMAVRPIESMGVPVVILKEGSSRTYGREALRSNMMAVRAVAEVLRTTFGPKGMDKMLVDSLGDITITNDGATILDKMDLQHPAAKLLVQISKGQDEEVGDGTKRAVIFAGELIKQAEDLLSKDVHPTIIIQGYKKALERALDKINEIAEPIDPEDKEKLKKIALTSLASKGVQEAREHFAEIAVEAVDTVKEKRGDKWYVDLDYVQIVKKHGGSLKDTKLIKGVILDKEVVHPGMPKRVENAKIAVLDCPLELEKPELDAEIRITSPEQLKILLEEKEEILRKKVEKLKEVGANVVITQKGIDEVAQYYLAKNGIMAIRRVKRSDLEKLAKATGAKIISNIEDITPNDLGEAQLVEERKVGDDKMVFIEGAKNPKAVAILVRGGFERIVDEAERSLRDALSAVADAVKAGKIVGAGGAPEVELALDLRDYARKVGGKEQLAIEAFAKALEGIVMALVENAGYDPVEKLMQLRAKHTEGCKHCGVDVYTGEITNMIERGAFEAVAVPANAIKSGTEAATLILRIDDIVAAGKKEESKEK</sequence>
<evidence type="ECO:0000313" key="6">
    <source>
        <dbReference type="EMBL" id="UXD21558.1"/>
    </source>
</evidence>
<dbReference type="PROSITE" id="PS00995">
    <property type="entry name" value="TCP1_3"/>
    <property type="match status" value="1"/>
</dbReference>
<comment type="similarity">
    <text evidence="1 5">Belongs to the TCP-1 chaperonin family.</text>
</comment>
<dbReference type="PROSITE" id="PS00751">
    <property type="entry name" value="TCP1_2"/>
    <property type="match status" value="1"/>
</dbReference>
<dbReference type="InterPro" id="IPR027410">
    <property type="entry name" value="TCP-1-like_intermed_sf"/>
</dbReference>
<evidence type="ECO:0000256" key="5">
    <source>
        <dbReference type="RuleBase" id="RU004187"/>
    </source>
</evidence>
<dbReference type="PROSITE" id="PS00750">
    <property type="entry name" value="TCP1_1"/>
    <property type="match status" value="1"/>
</dbReference>
<protein>
    <submittedName>
        <fullName evidence="6">Thermosome subunit</fullName>
    </submittedName>
</protein>
<dbReference type="AlphaFoldDB" id="A0A977PK48"/>
<name>A0A977PK48_9CREN</name>
<dbReference type="NCBIfam" id="NF041082">
    <property type="entry name" value="thermosome_alpha"/>
    <property type="match status" value="1"/>
</dbReference>
<evidence type="ECO:0000256" key="3">
    <source>
        <dbReference type="ARBA" id="ARBA00022840"/>
    </source>
</evidence>
<dbReference type="Pfam" id="PF00118">
    <property type="entry name" value="Cpn60_TCP1"/>
    <property type="match status" value="1"/>
</dbReference>
<dbReference type="Gene3D" id="3.30.260.10">
    <property type="entry name" value="TCP-1-like chaperonin intermediate domain"/>
    <property type="match status" value="1"/>
</dbReference>
<reference evidence="6" key="1">
    <citation type="submission" date="2013-11" db="EMBL/GenBank/DDBJ databases">
        <title>Comparative genomics of Ignicoccus.</title>
        <authorList>
            <person name="Podar M."/>
        </authorList>
    </citation>
    <scope>NUCLEOTIDE SEQUENCE</scope>
    <source>
        <strain evidence="6">DSM 13166</strain>
    </source>
</reference>
<gene>
    <name evidence="6" type="ORF">IPA_05405</name>
</gene>
<dbReference type="InterPro" id="IPR027413">
    <property type="entry name" value="GROEL-like_equatorial_sf"/>
</dbReference>
<dbReference type="PRINTS" id="PR00304">
    <property type="entry name" value="TCOMPLEXTCP1"/>
</dbReference>
<dbReference type="CDD" id="cd03343">
    <property type="entry name" value="cpn60"/>
    <property type="match status" value="1"/>
</dbReference>
<dbReference type="NCBIfam" id="NF041083">
    <property type="entry name" value="thermosome_beta"/>
    <property type="match status" value="1"/>
</dbReference>
<dbReference type="InterPro" id="IPR054827">
    <property type="entry name" value="thermosome_alpha"/>
</dbReference>
<dbReference type="GO" id="GO:0051082">
    <property type="term" value="F:unfolded protein binding"/>
    <property type="evidence" value="ECO:0007669"/>
    <property type="project" value="InterPro"/>
</dbReference>
<keyword evidence="7" id="KW-1185">Reference proteome</keyword>
<evidence type="ECO:0000256" key="4">
    <source>
        <dbReference type="ARBA" id="ARBA00023186"/>
    </source>
</evidence>
<dbReference type="InterPro" id="IPR027409">
    <property type="entry name" value="GroEL-like_apical_dom_sf"/>
</dbReference>
<evidence type="ECO:0000313" key="7">
    <source>
        <dbReference type="Proteomes" id="UP001063698"/>
    </source>
</evidence>
<dbReference type="InterPro" id="IPR012714">
    <property type="entry name" value="Thermosome_arc"/>
</dbReference>
<dbReference type="SUPFAM" id="SSF54849">
    <property type="entry name" value="GroEL-intermediate domain like"/>
    <property type="match status" value="1"/>
</dbReference>
<dbReference type="PANTHER" id="PTHR11353">
    <property type="entry name" value="CHAPERONIN"/>
    <property type="match status" value="1"/>
</dbReference>
<keyword evidence="3 5" id="KW-0067">ATP-binding</keyword>
<dbReference type="GO" id="GO:0140662">
    <property type="term" value="F:ATP-dependent protein folding chaperone"/>
    <property type="evidence" value="ECO:0007669"/>
    <property type="project" value="InterPro"/>
</dbReference>
<proteinExistence type="inferred from homology"/>
<dbReference type="InterPro" id="IPR002194">
    <property type="entry name" value="Chaperonin_TCP-1_CS"/>
</dbReference>
<dbReference type="Gene3D" id="1.10.560.10">
    <property type="entry name" value="GroEL-like equatorial domain"/>
    <property type="match status" value="1"/>
</dbReference>
<evidence type="ECO:0000256" key="1">
    <source>
        <dbReference type="ARBA" id="ARBA00008020"/>
    </source>
</evidence>
<dbReference type="InterPro" id="IPR017998">
    <property type="entry name" value="Chaperone_TCP-1"/>
</dbReference>
<dbReference type="GO" id="GO:0016887">
    <property type="term" value="F:ATP hydrolysis activity"/>
    <property type="evidence" value="ECO:0007669"/>
    <property type="project" value="InterPro"/>
</dbReference>
<organism evidence="6 7">
    <name type="scientific">Ignicoccus pacificus DSM 13166</name>
    <dbReference type="NCBI Taxonomy" id="940294"/>
    <lineage>
        <taxon>Archaea</taxon>
        <taxon>Thermoproteota</taxon>
        <taxon>Thermoprotei</taxon>
        <taxon>Desulfurococcales</taxon>
        <taxon>Desulfurococcaceae</taxon>
        <taxon>Ignicoccus</taxon>
    </lineage>
</organism>
<keyword evidence="2 5" id="KW-0547">Nucleotide-binding</keyword>
<dbReference type="InterPro" id="IPR053374">
    <property type="entry name" value="TCP-1_chaperonin"/>
</dbReference>
<dbReference type="Gene3D" id="3.50.7.10">
    <property type="entry name" value="GroEL"/>
    <property type="match status" value="1"/>
</dbReference>
<accession>A0A977PK48</accession>
<dbReference type="InterPro" id="IPR002423">
    <property type="entry name" value="Cpn60/GroEL/TCP-1"/>
</dbReference>
<dbReference type="SUPFAM" id="SSF52029">
    <property type="entry name" value="GroEL apical domain-like"/>
    <property type="match status" value="1"/>
</dbReference>